<dbReference type="PANTHER" id="PTHR45672">
    <property type="entry name" value="PROTEIN DISULFIDE-ISOMERASE C17H9.14C-RELATED"/>
    <property type="match status" value="1"/>
</dbReference>
<keyword evidence="3" id="KW-0677">Repeat</keyword>
<dbReference type="SUPFAM" id="SSF52833">
    <property type="entry name" value="Thioredoxin-like"/>
    <property type="match status" value="1"/>
</dbReference>
<organism evidence="7 8">
    <name type="scientific">Ostreobium quekettii</name>
    <dbReference type="NCBI Taxonomy" id="121088"/>
    <lineage>
        <taxon>Eukaryota</taxon>
        <taxon>Viridiplantae</taxon>
        <taxon>Chlorophyta</taxon>
        <taxon>core chlorophytes</taxon>
        <taxon>Ulvophyceae</taxon>
        <taxon>TCBD clade</taxon>
        <taxon>Bryopsidales</taxon>
        <taxon>Ostreobineae</taxon>
        <taxon>Ostreobiaceae</taxon>
        <taxon>Ostreobium</taxon>
    </lineage>
</organism>
<reference evidence="7" key="1">
    <citation type="submission" date="2020-12" db="EMBL/GenBank/DDBJ databases">
        <authorList>
            <person name="Iha C."/>
        </authorList>
    </citation>
    <scope>NUCLEOTIDE SEQUENCE</scope>
</reference>
<evidence type="ECO:0000313" key="7">
    <source>
        <dbReference type="EMBL" id="CAD7697114.1"/>
    </source>
</evidence>
<evidence type="ECO:0000256" key="3">
    <source>
        <dbReference type="ARBA" id="ARBA00022737"/>
    </source>
</evidence>
<dbReference type="NCBIfam" id="TIGR01126">
    <property type="entry name" value="pdi_dom"/>
    <property type="match status" value="1"/>
</dbReference>
<accession>A0A8S1IPR1</accession>
<dbReference type="InterPro" id="IPR013766">
    <property type="entry name" value="Thioredoxin_domain"/>
</dbReference>
<feature type="signal peptide" evidence="5">
    <location>
        <begin position="1"/>
        <end position="22"/>
    </location>
</feature>
<evidence type="ECO:0000256" key="4">
    <source>
        <dbReference type="RuleBase" id="RU004208"/>
    </source>
</evidence>
<dbReference type="GO" id="GO:0005783">
    <property type="term" value="C:endoplasmic reticulum"/>
    <property type="evidence" value="ECO:0007669"/>
    <property type="project" value="TreeGrafter"/>
</dbReference>
<dbReference type="GO" id="GO:0003756">
    <property type="term" value="F:protein disulfide isomerase activity"/>
    <property type="evidence" value="ECO:0007669"/>
    <property type="project" value="InterPro"/>
</dbReference>
<dbReference type="Pfam" id="PF00085">
    <property type="entry name" value="Thioredoxin"/>
    <property type="match status" value="1"/>
</dbReference>
<evidence type="ECO:0000256" key="2">
    <source>
        <dbReference type="ARBA" id="ARBA00022729"/>
    </source>
</evidence>
<evidence type="ECO:0000313" key="8">
    <source>
        <dbReference type="Proteomes" id="UP000708148"/>
    </source>
</evidence>
<dbReference type="Gene3D" id="3.40.30.10">
    <property type="entry name" value="Glutaredoxin"/>
    <property type="match status" value="1"/>
</dbReference>
<dbReference type="PROSITE" id="PS51352">
    <property type="entry name" value="THIOREDOXIN_2"/>
    <property type="match status" value="1"/>
</dbReference>
<evidence type="ECO:0000256" key="1">
    <source>
        <dbReference type="ARBA" id="ARBA00006347"/>
    </source>
</evidence>
<gene>
    <name evidence="7" type="ORF">OSTQU699_LOCUS2475</name>
</gene>
<proteinExistence type="inferred from homology"/>
<dbReference type="EMBL" id="CAJHUC010000605">
    <property type="protein sequence ID" value="CAD7697114.1"/>
    <property type="molecule type" value="Genomic_DNA"/>
</dbReference>
<name>A0A8S1IPR1_9CHLO</name>
<sequence length="143" mass="15903">MLRSRALWATAALLLCLVAVDAADFGGKNVVKLTRKNMKEVTADGRLWFIKFYAPWCGHCKRLAPTWKELGDEYEGSKQVAIAHIDCTAEKAICKAADVKGYPTLKLYYEGKIYKPYKGGRDKASLKQFLDGSAADMMTETVS</sequence>
<dbReference type="InterPro" id="IPR036249">
    <property type="entry name" value="Thioredoxin-like_sf"/>
</dbReference>
<dbReference type="AlphaFoldDB" id="A0A8S1IPR1"/>
<keyword evidence="8" id="KW-1185">Reference proteome</keyword>
<dbReference type="OrthoDB" id="72053at2759"/>
<protein>
    <recommendedName>
        <fullName evidence="6">Thioredoxin domain-containing protein</fullName>
    </recommendedName>
</protein>
<evidence type="ECO:0000259" key="6">
    <source>
        <dbReference type="PROSITE" id="PS51352"/>
    </source>
</evidence>
<dbReference type="InterPro" id="IPR005788">
    <property type="entry name" value="PDI_thioredoxin-like_dom"/>
</dbReference>
<dbReference type="GO" id="GO:0006457">
    <property type="term" value="P:protein folding"/>
    <property type="evidence" value="ECO:0007669"/>
    <property type="project" value="TreeGrafter"/>
</dbReference>
<dbReference type="Proteomes" id="UP000708148">
    <property type="component" value="Unassembled WGS sequence"/>
</dbReference>
<dbReference type="InterPro" id="IPR017937">
    <property type="entry name" value="Thioredoxin_CS"/>
</dbReference>
<comment type="caution">
    <text evidence="7">The sequence shown here is derived from an EMBL/GenBank/DDBJ whole genome shotgun (WGS) entry which is preliminary data.</text>
</comment>
<dbReference type="PANTHER" id="PTHR45672:SF3">
    <property type="entry name" value="THIOREDOXIN DOMAIN-CONTAINING PROTEIN 5"/>
    <property type="match status" value="1"/>
</dbReference>
<dbReference type="PROSITE" id="PS00194">
    <property type="entry name" value="THIOREDOXIN_1"/>
    <property type="match status" value="1"/>
</dbReference>
<dbReference type="CDD" id="cd02961">
    <property type="entry name" value="PDI_a_family"/>
    <property type="match status" value="1"/>
</dbReference>
<dbReference type="PRINTS" id="PR00421">
    <property type="entry name" value="THIOREDOXIN"/>
</dbReference>
<feature type="chain" id="PRO_5035766867" description="Thioredoxin domain-containing protein" evidence="5">
    <location>
        <begin position="23"/>
        <end position="143"/>
    </location>
</feature>
<evidence type="ECO:0000256" key="5">
    <source>
        <dbReference type="SAM" id="SignalP"/>
    </source>
</evidence>
<dbReference type="InterPro" id="IPR051063">
    <property type="entry name" value="PDI"/>
</dbReference>
<feature type="domain" description="Thioredoxin" evidence="6">
    <location>
        <begin position="11"/>
        <end position="135"/>
    </location>
</feature>
<comment type="similarity">
    <text evidence="1 4">Belongs to the protein disulfide isomerase family.</text>
</comment>
<keyword evidence="2 5" id="KW-0732">Signal</keyword>